<organism evidence="1 2">
    <name type="scientific">Roseateles asaccharophilus</name>
    <dbReference type="NCBI Taxonomy" id="582607"/>
    <lineage>
        <taxon>Bacteria</taxon>
        <taxon>Pseudomonadati</taxon>
        <taxon>Pseudomonadota</taxon>
        <taxon>Betaproteobacteria</taxon>
        <taxon>Burkholderiales</taxon>
        <taxon>Sphaerotilaceae</taxon>
        <taxon>Roseateles</taxon>
    </lineage>
</organism>
<name>A0ABU2A9R3_9BURK</name>
<comment type="caution">
    <text evidence="1">The sequence shown here is derived from an EMBL/GenBank/DDBJ whole genome shotgun (WGS) entry which is preliminary data.</text>
</comment>
<dbReference type="Proteomes" id="UP001180825">
    <property type="component" value="Unassembled WGS sequence"/>
</dbReference>
<reference evidence="1 2" key="1">
    <citation type="submission" date="2023-07" db="EMBL/GenBank/DDBJ databases">
        <title>Sorghum-associated microbial communities from plants grown in Nebraska, USA.</title>
        <authorList>
            <person name="Schachtman D."/>
        </authorList>
    </citation>
    <scope>NUCLEOTIDE SEQUENCE [LARGE SCALE GENOMIC DNA]</scope>
    <source>
        <strain evidence="1 2">BE316</strain>
    </source>
</reference>
<dbReference type="RefSeq" id="WP_310330081.1">
    <property type="nucleotide sequence ID" value="NZ_JAVDXV010000006.1"/>
</dbReference>
<dbReference type="Gene3D" id="3.40.50.2000">
    <property type="entry name" value="Glycogen Phosphorylase B"/>
    <property type="match status" value="1"/>
</dbReference>
<gene>
    <name evidence="1" type="ORF">J2X21_003093</name>
</gene>
<proteinExistence type="predicted"/>
<protein>
    <submittedName>
        <fullName evidence="1">Spore coat polysaccharide biosynthesis predicted glycosyltransferase SpsG</fullName>
    </submittedName>
</protein>
<dbReference type="SUPFAM" id="SSF53756">
    <property type="entry name" value="UDP-Glycosyltransferase/glycogen phosphorylase"/>
    <property type="match status" value="1"/>
</dbReference>
<dbReference type="EMBL" id="JAVDXV010000006">
    <property type="protein sequence ID" value="MDR7333941.1"/>
    <property type="molecule type" value="Genomic_DNA"/>
</dbReference>
<evidence type="ECO:0000313" key="1">
    <source>
        <dbReference type="EMBL" id="MDR7333941.1"/>
    </source>
</evidence>
<evidence type="ECO:0000313" key="2">
    <source>
        <dbReference type="Proteomes" id="UP001180825"/>
    </source>
</evidence>
<dbReference type="Gene3D" id="3.40.50.11190">
    <property type="match status" value="1"/>
</dbReference>
<accession>A0ABU2A9R3</accession>
<keyword evidence="2" id="KW-1185">Reference proteome</keyword>
<sequence>MPIGRAPRVLLACQAGTGVGLGHLSRTLVAARALQRLPQAEVQLLVQAEPLVHAGLAAFEHRVIPPGGDLAEAIDSAVADVLVLDLQAQRIPADFPAWLRRWRSAGRKLVAIDALLPLRAELDLVLMPTFHFVPPPGLPDGAPILHGWDCYLIDGDAPARPWQPGPRVLALTGGSDATHLGQHWPALIDAQLPDGSEVHWVTGPYAQPPALPARPRLGWREHVAPSGLQPLMRASDYAVTVYGVSFYELLHLGVPTVVFSPYGSKDNAELAAVAAAGVARVAADEREATQLLAGLMQDATQAATLSRSARDHLHTPGGERLARAIQALLT</sequence>